<dbReference type="Pfam" id="PF06148">
    <property type="entry name" value="COG2_N"/>
    <property type="match status" value="1"/>
</dbReference>
<evidence type="ECO:0000313" key="13">
    <source>
        <dbReference type="Proteomes" id="UP000664859"/>
    </source>
</evidence>
<evidence type="ECO:0000256" key="7">
    <source>
        <dbReference type="ARBA" id="ARBA00023136"/>
    </source>
</evidence>
<evidence type="ECO:0000256" key="4">
    <source>
        <dbReference type="ARBA" id="ARBA00022448"/>
    </source>
</evidence>
<dbReference type="InterPro" id="IPR024603">
    <property type="entry name" value="COG_complex_COG2_C"/>
</dbReference>
<evidence type="ECO:0000256" key="2">
    <source>
        <dbReference type="ARBA" id="ARBA00007603"/>
    </source>
</evidence>
<dbReference type="PANTHER" id="PTHR12961">
    <property type="entry name" value="CONSERVED OLIGOMERIC GOLGI COMPLEX COMPONENT 2"/>
    <property type="match status" value="1"/>
</dbReference>
<dbReference type="Pfam" id="PF12022">
    <property type="entry name" value="COG2_C"/>
    <property type="match status" value="1"/>
</dbReference>
<comment type="subcellular location">
    <subcellularLocation>
        <location evidence="1">Golgi apparatus membrane</location>
        <topology evidence="1">Peripheral membrane protein</topology>
    </subcellularLocation>
</comment>
<gene>
    <name evidence="12" type="ORF">JKP88DRAFT_300642</name>
</gene>
<keyword evidence="5" id="KW-0653">Protein transport</keyword>
<feature type="region of interest" description="Disordered" evidence="9">
    <location>
        <begin position="763"/>
        <end position="783"/>
    </location>
</feature>
<comment type="similarity">
    <text evidence="2">Belongs to the COG2 family.</text>
</comment>
<keyword evidence="7" id="KW-0472">Membrane</keyword>
<dbReference type="PANTHER" id="PTHR12961:SF0">
    <property type="entry name" value="CONSERVED OLIGOMERIC GOLGI COMPLEX SUBUNIT 2"/>
    <property type="match status" value="1"/>
</dbReference>
<reference evidence="12" key="1">
    <citation type="submission" date="2021-02" db="EMBL/GenBank/DDBJ databases">
        <title>First Annotated Genome of the Yellow-green Alga Tribonema minus.</title>
        <authorList>
            <person name="Mahan K.M."/>
        </authorList>
    </citation>
    <scope>NUCLEOTIDE SEQUENCE</scope>
    <source>
        <strain evidence="12">UTEX B ZZ1240</strain>
    </source>
</reference>
<dbReference type="GO" id="GO:0017119">
    <property type="term" value="C:Golgi transport complex"/>
    <property type="evidence" value="ECO:0007669"/>
    <property type="project" value="TreeGrafter"/>
</dbReference>
<sequence>MQQQDHPQDHHFQQSQLQQGHVQQQQQYHRFSFDPREFDSGDFDAGAFIARAQASASLEQLHEQLDAYLGTLKKNLYELINRDYADFILVSTKLSGVENKVSDLATPIEALCSQIQALRAALSSELDRIEGVLAERTGVQTRRRTVKRCLRFLESLESAEMLLGISDAVPEAQDAAAAATAAAATTPAALPSWQLDSTAFAGGDGHASCWSDSDNDDDVATSKSTPDAAVAAAAAAAAVSRRELCSNLERASHYALMLNADAGMAATAEPAATTAATDTALQSLAGMSVRAARVEAEVAQRLRAAFGDLVQPPPLAAAAYAAVGGGAATEAEGGGGLDVEAFLACLRAFAALGCGRDAEKQYASVAVQPFLDGVLTQGRLDAGARGSCQGLAALYDEIIHYVATACAPAVRAAAATFAAADAAPVDLLGNAVWAPLQASLVARLPSIFATGLADVFHRNYALSQALPRRLAEACSGGGREGGSAQQRLEAHPASADFRARWNLPVYFQLRQREITAALDEALAATDGGAGAAAAAAAPGEPEAALAATAATWRALTRCWHADVFLPPLAHRHLKLTLQLLSRYLGWAEEALSQRTATPEACAAAAADLAALAAACARRGALAELMRQRLQSAEAAAVAAEAAAAAVAPWAERAAEAWGRAAAAVAARCCALLQAVRGVAATYRMTNRPPPERPSAFVHSILRPLRDFDAEWGARAPPPLPLPPTSTSPPPLPWRAAALESITEAYVAAARDVLKAARLTEESLKKRRSARRGGSGGGGGGGAGALSDAEKIALQLQLDAHEYGRELAAMGVDLGASAAYQAMLAEVADAPRGGLGDGSSLLGLND</sequence>
<evidence type="ECO:0000256" key="9">
    <source>
        <dbReference type="SAM" id="MobiDB-lite"/>
    </source>
</evidence>
<evidence type="ECO:0000256" key="5">
    <source>
        <dbReference type="ARBA" id="ARBA00022927"/>
    </source>
</evidence>
<evidence type="ECO:0000313" key="12">
    <source>
        <dbReference type="EMBL" id="KAG5189855.1"/>
    </source>
</evidence>
<dbReference type="GO" id="GO:0006891">
    <property type="term" value="P:intra-Golgi vesicle-mediated transport"/>
    <property type="evidence" value="ECO:0007669"/>
    <property type="project" value="TreeGrafter"/>
</dbReference>
<dbReference type="GO" id="GO:0007030">
    <property type="term" value="P:Golgi organization"/>
    <property type="evidence" value="ECO:0007669"/>
    <property type="project" value="InterPro"/>
</dbReference>
<protein>
    <recommendedName>
        <fullName evidence="3">Conserved oligomeric Golgi complex subunit 2</fullName>
    </recommendedName>
    <alternativeName>
        <fullName evidence="8">Component of oligomeric Golgi complex 2</fullName>
    </alternativeName>
</protein>
<dbReference type="Proteomes" id="UP000664859">
    <property type="component" value="Unassembled WGS sequence"/>
</dbReference>
<evidence type="ECO:0000256" key="3">
    <source>
        <dbReference type="ARBA" id="ARBA00020977"/>
    </source>
</evidence>
<evidence type="ECO:0000259" key="10">
    <source>
        <dbReference type="Pfam" id="PF06148"/>
    </source>
</evidence>
<dbReference type="EMBL" id="JAFCMP010000044">
    <property type="protein sequence ID" value="KAG5189855.1"/>
    <property type="molecule type" value="Genomic_DNA"/>
</dbReference>
<evidence type="ECO:0000256" key="1">
    <source>
        <dbReference type="ARBA" id="ARBA00004395"/>
    </source>
</evidence>
<feature type="domain" description="Conserved oligomeric Golgi complex subunit 2 N-terminal" evidence="10">
    <location>
        <begin position="32"/>
        <end position="104"/>
    </location>
</feature>
<feature type="domain" description="COG complex component COG2 C-terminal" evidence="11">
    <location>
        <begin position="500"/>
        <end position="799"/>
    </location>
</feature>
<organism evidence="12 13">
    <name type="scientific">Tribonema minus</name>
    <dbReference type="NCBI Taxonomy" id="303371"/>
    <lineage>
        <taxon>Eukaryota</taxon>
        <taxon>Sar</taxon>
        <taxon>Stramenopiles</taxon>
        <taxon>Ochrophyta</taxon>
        <taxon>PX clade</taxon>
        <taxon>Xanthophyceae</taxon>
        <taxon>Tribonematales</taxon>
        <taxon>Tribonemataceae</taxon>
        <taxon>Tribonema</taxon>
    </lineage>
</organism>
<evidence type="ECO:0000256" key="6">
    <source>
        <dbReference type="ARBA" id="ARBA00023034"/>
    </source>
</evidence>
<keyword evidence="6" id="KW-0333">Golgi apparatus</keyword>
<dbReference type="OrthoDB" id="332281at2759"/>
<dbReference type="GO" id="GO:0015031">
    <property type="term" value="P:protein transport"/>
    <property type="evidence" value="ECO:0007669"/>
    <property type="project" value="UniProtKB-KW"/>
</dbReference>
<name>A0A835ZA59_9STRA</name>
<keyword evidence="13" id="KW-1185">Reference proteome</keyword>
<dbReference type="InterPro" id="IPR024602">
    <property type="entry name" value="COG_su2_N"/>
</dbReference>
<comment type="caution">
    <text evidence="12">The sequence shown here is derived from an EMBL/GenBank/DDBJ whole genome shotgun (WGS) entry which is preliminary data.</text>
</comment>
<dbReference type="AlphaFoldDB" id="A0A835ZA59"/>
<feature type="compositionally biased region" description="Gly residues" evidence="9">
    <location>
        <begin position="772"/>
        <end position="783"/>
    </location>
</feature>
<evidence type="ECO:0000259" key="11">
    <source>
        <dbReference type="Pfam" id="PF12022"/>
    </source>
</evidence>
<keyword evidence="4" id="KW-0813">Transport</keyword>
<dbReference type="GO" id="GO:0000139">
    <property type="term" value="C:Golgi membrane"/>
    <property type="evidence" value="ECO:0007669"/>
    <property type="project" value="UniProtKB-SubCell"/>
</dbReference>
<proteinExistence type="inferred from homology"/>
<dbReference type="InterPro" id="IPR009316">
    <property type="entry name" value="COG2"/>
</dbReference>
<accession>A0A835ZA59</accession>
<evidence type="ECO:0000256" key="8">
    <source>
        <dbReference type="ARBA" id="ARBA00031344"/>
    </source>
</evidence>